<dbReference type="SUPFAM" id="SSF51182">
    <property type="entry name" value="RmlC-like cupins"/>
    <property type="match status" value="1"/>
</dbReference>
<dbReference type="AlphaFoldDB" id="A0A3N2E0D1"/>
<sequence>MDKQAVINHLKLQRHPLEGGYFRRTYESEQDVSCIVGTRKLLTSIYYMLTDDSPIGFLHKNISDIMHYYHKGEAIKYTLVSPDGNLSEVVLGPEIENGQQLQLLVPGGYWKASSLCSGEFSLISEAVSPGFSYTDNQLATHEVIEQAYPEIKSQLNAYIK</sequence>
<evidence type="ECO:0000313" key="3">
    <source>
        <dbReference type="Proteomes" id="UP000275394"/>
    </source>
</evidence>
<dbReference type="Pfam" id="PF06172">
    <property type="entry name" value="Cupin_5"/>
    <property type="match status" value="1"/>
</dbReference>
<gene>
    <name evidence="2" type="ORF">EDC56_1085</name>
</gene>
<proteinExistence type="predicted"/>
<keyword evidence="3" id="KW-1185">Reference proteome</keyword>
<dbReference type="Proteomes" id="UP000275394">
    <property type="component" value="Unassembled WGS sequence"/>
</dbReference>
<dbReference type="InterPro" id="IPR014710">
    <property type="entry name" value="RmlC-like_jellyroll"/>
</dbReference>
<dbReference type="PANTHER" id="PTHR33387">
    <property type="entry name" value="RMLC-LIKE JELLY ROLL FOLD PROTEIN"/>
    <property type="match status" value="1"/>
</dbReference>
<reference evidence="2 3" key="1">
    <citation type="submission" date="2018-11" db="EMBL/GenBank/DDBJ databases">
        <title>Genomic Encyclopedia of Type Strains, Phase IV (KMG-IV): sequencing the most valuable type-strain genomes for metagenomic binning, comparative biology and taxonomic classification.</title>
        <authorList>
            <person name="Goeker M."/>
        </authorList>
    </citation>
    <scope>NUCLEOTIDE SEQUENCE [LARGE SCALE GENOMIC DNA]</scope>
    <source>
        <strain evidence="2 3">DSM 100316</strain>
    </source>
</reference>
<dbReference type="CDD" id="cd06121">
    <property type="entry name" value="cupin_YML079wp"/>
    <property type="match status" value="1"/>
</dbReference>
<protein>
    <recommendedName>
        <fullName evidence="1">DUF985 domain-containing protein</fullName>
    </recommendedName>
</protein>
<name>A0A3N2E0D1_9GAMM</name>
<organism evidence="2 3">
    <name type="scientific">Sinobacterium caligoides</name>
    <dbReference type="NCBI Taxonomy" id="933926"/>
    <lineage>
        <taxon>Bacteria</taxon>
        <taxon>Pseudomonadati</taxon>
        <taxon>Pseudomonadota</taxon>
        <taxon>Gammaproteobacteria</taxon>
        <taxon>Cellvibrionales</taxon>
        <taxon>Spongiibacteraceae</taxon>
        <taxon>Sinobacterium</taxon>
    </lineage>
</organism>
<accession>A0A3N2E0D1</accession>
<dbReference type="PANTHER" id="PTHR33387:SF3">
    <property type="entry name" value="DUF985 DOMAIN-CONTAINING PROTEIN"/>
    <property type="match status" value="1"/>
</dbReference>
<dbReference type="InterPro" id="IPR011051">
    <property type="entry name" value="RmlC_Cupin_sf"/>
</dbReference>
<dbReference type="EMBL" id="RKHR01000003">
    <property type="protein sequence ID" value="ROS05550.1"/>
    <property type="molecule type" value="Genomic_DNA"/>
</dbReference>
<dbReference type="InterPro" id="IPR009327">
    <property type="entry name" value="Cupin_DUF985"/>
</dbReference>
<comment type="caution">
    <text evidence="2">The sequence shown here is derived from an EMBL/GenBank/DDBJ whole genome shotgun (WGS) entry which is preliminary data.</text>
</comment>
<dbReference type="InterPro" id="IPR039935">
    <property type="entry name" value="YML079W-like"/>
</dbReference>
<feature type="domain" description="DUF985" evidence="1">
    <location>
        <begin position="4"/>
        <end position="139"/>
    </location>
</feature>
<dbReference type="OrthoDB" id="9798288at2"/>
<evidence type="ECO:0000259" key="1">
    <source>
        <dbReference type="Pfam" id="PF06172"/>
    </source>
</evidence>
<dbReference type="Gene3D" id="2.60.120.10">
    <property type="entry name" value="Jelly Rolls"/>
    <property type="match status" value="1"/>
</dbReference>
<dbReference type="RefSeq" id="WP_123711449.1">
    <property type="nucleotide sequence ID" value="NZ_RKHR01000003.1"/>
</dbReference>
<evidence type="ECO:0000313" key="2">
    <source>
        <dbReference type="EMBL" id="ROS05550.1"/>
    </source>
</evidence>